<evidence type="ECO:0000256" key="6">
    <source>
        <dbReference type="ARBA" id="ARBA00024695"/>
    </source>
</evidence>
<keyword evidence="4" id="KW-0698">rRNA processing</keyword>
<keyword evidence="5" id="KW-0539">Nucleus</keyword>
<dbReference type="GO" id="GO:0030490">
    <property type="term" value="P:maturation of SSU-rRNA"/>
    <property type="evidence" value="ECO:0007669"/>
    <property type="project" value="TreeGrafter"/>
</dbReference>
<evidence type="ECO:0000256" key="4">
    <source>
        <dbReference type="ARBA" id="ARBA00022552"/>
    </source>
</evidence>
<feature type="compositionally biased region" description="Basic and acidic residues" evidence="7">
    <location>
        <begin position="255"/>
        <end position="303"/>
    </location>
</feature>
<evidence type="ECO:0000256" key="1">
    <source>
        <dbReference type="ARBA" id="ARBA00004604"/>
    </source>
</evidence>
<evidence type="ECO:0000313" key="8">
    <source>
        <dbReference type="EMBL" id="JAS31364.1"/>
    </source>
</evidence>
<proteinExistence type="inferred from homology"/>
<keyword evidence="3" id="KW-0690">Ribosome biogenesis</keyword>
<feature type="compositionally biased region" description="Acidic residues" evidence="7">
    <location>
        <begin position="140"/>
        <end position="150"/>
    </location>
</feature>
<feature type="compositionally biased region" description="Basic and acidic residues" evidence="7">
    <location>
        <begin position="378"/>
        <end position="430"/>
    </location>
</feature>
<comment type="subcellular location">
    <subcellularLocation>
        <location evidence="1">Nucleus</location>
        <location evidence="1">Nucleolus</location>
    </subcellularLocation>
</comment>
<feature type="compositionally biased region" description="Acidic residues" evidence="7">
    <location>
        <begin position="431"/>
        <end position="443"/>
    </location>
</feature>
<dbReference type="GO" id="GO:0030692">
    <property type="term" value="C:Noc4p-Nop14p complex"/>
    <property type="evidence" value="ECO:0007669"/>
    <property type="project" value="TreeGrafter"/>
</dbReference>
<feature type="compositionally biased region" description="Acidic residues" evidence="7">
    <location>
        <begin position="304"/>
        <end position="316"/>
    </location>
</feature>
<comment type="function">
    <text evidence="6">Involved in nucleolar processing of pre-18S ribosomal RNA. Has a role in the nuclear export of 40S pre-ribosomal subunit to the cytoplasm.</text>
</comment>
<organism evidence="8">
    <name type="scientific">Clastoptera arizonana</name>
    <name type="common">Arizona spittle bug</name>
    <dbReference type="NCBI Taxonomy" id="38151"/>
    <lineage>
        <taxon>Eukaryota</taxon>
        <taxon>Metazoa</taxon>
        <taxon>Ecdysozoa</taxon>
        <taxon>Arthropoda</taxon>
        <taxon>Hexapoda</taxon>
        <taxon>Insecta</taxon>
        <taxon>Pterygota</taxon>
        <taxon>Neoptera</taxon>
        <taxon>Paraneoptera</taxon>
        <taxon>Hemiptera</taxon>
        <taxon>Auchenorrhyncha</taxon>
        <taxon>Cercopoidea</taxon>
        <taxon>Clastopteridae</taxon>
        <taxon>Clastoptera</taxon>
    </lineage>
</organism>
<feature type="region of interest" description="Disordered" evidence="7">
    <location>
        <begin position="129"/>
        <end position="154"/>
    </location>
</feature>
<evidence type="ECO:0000256" key="7">
    <source>
        <dbReference type="SAM" id="MobiDB-lite"/>
    </source>
</evidence>
<feature type="compositionally biased region" description="Basic and acidic residues" evidence="7">
    <location>
        <begin position="351"/>
        <end position="362"/>
    </location>
</feature>
<dbReference type="InterPro" id="IPR007276">
    <property type="entry name" value="Nop14"/>
</dbReference>
<evidence type="ECO:0000256" key="3">
    <source>
        <dbReference type="ARBA" id="ARBA00022517"/>
    </source>
</evidence>
<dbReference type="GO" id="GO:0032040">
    <property type="term" value="C:small-subunit processome"/>
    <property type="evidence" value="ECO:0007669"/>
    <property type="project" value="InterPro"/>
</dbReference>
<feature type="compositionally biased region" description="Basic and acidic residues" evidence="7">
    <location>
        <begin position="444"/>
        <end position="458"/>
    </location>
</feature>
<sequence length="492" mass="57192">MKVKNKRKNLSDTLRKNTLNQKKILNPFEVHVNRQKFQVLGRKLKHDKGLPGIARAKSIKKRKETLLQEYKVKDKTNRFVDHRIGEKNSAMTSEDRLMARFTAERVKAHKKKTMFNLAEDEILTHRGQTLGEIEKFDDPRSDDEDIDDPSDSNGRLDAKFVGEAHFGGGIFKKGEEGHKSHANLIEELIAESKKRKAERQQAKEKTLLLTEKLDAEWKDLLPLAFASNKKEEEDSKPQKESYDIVMRELKFEARGIPSDKLRSETDIAKEEKERLEKLEEERVQRMKGIEKPQSEIFNHRSADDLDDGFNFQEDDLNNARDVIDENGKNNEETSSSEESEEDDAEEEVNETIEKDITKKEESIENEEEVDDSDNDSLSDLKDLKENSDDSETDIAKEEKERLEKLEEERVQRMKGIEKPQSEIFNHRSADDLDDGFNFQEDDLNNARDVIDENGKNNEETSSSEESEEDDAEEEVNETIEKDITKKRRKYRK</sequence>
<reference evidence="8" key="1">
    <citation type="submission" date="2015-12" db="EMBL/GenBank/DDBJ databases">
        <title>De novo transcriptome assembly of four potential Pierce s Disease insect vectors from Arizona vineyards.</title>
        <authorList>
            <person name="Tassone E.E."/>
        </authorList>
    </citation>
    <scope>NUCLEOTIDE SEQUENCE</scope>
</reference>
<dbReference type="PANTHER" id="PTHR23183:SF0">
    <property type="entry name" value="NUCLEOLAR PROTEIN 14"/>
    <property type="match status" value="1"/>
</dbReference>
<feature type="compositionally biased region" description="Acidic residues" evidence="7">
    <location>
        <begin position="363"/>
        <end position="376"/>
    </location>
</feature>
<comment type="similarity">
    <text evidence="2">Belongs to the NOP14 family.</text>
</comment>
<dbReference type="EMBL" id="GEDC01005934">
    <property type="protein sequence ID" value="JAS31364.1"/>
    <property type="molecule type" value="Transcribed_RNA"/>
</dbReference>
<feature type="compositionally biased region" description="Acidic residues" evidence="7">
    <location>
        <begin position="334"/>
        <end position="350"/>
    </location>
</feature>
<dbReference type="Pfam" id="PF04147">
    <property type="entry name" value="Nop14"/>
    <property type="match status" value="1"/>
</dbReference>
<feature type="compositionally biased region" description="Acidic residues" evidence="7">
    <location>
        <begin position="461"/>
        <end position="477"/>
    </location>
</feature>
<gene>
    <name evidence="8" type="ORF">g.20156</name>
</gene>
<evidence type="ECO:0000256" key="5">
    <source>
        <dbReference type="ARBA" id="ARBA00023242"/>
    </source>
</evidence>
<dbReference type="AlphaFoldDB" id="A0A1B6E0D5"/>
<feature type="region of interest" description="Disordered" evidence="7">
    <location>
        <begin position="255"/>
        <end position="492"/>
    </location>
</feature>
<name>A0A1B6E0D5_9HEMI</name>
<dbReference type="PANTHER" id="PTHR23183">
    <property type="entry name" value="NOP14"/>
    <property type="match status" value="1"/>
</dbReference>
<feature type="compositionally biased region" description="Basic and acidic residues" evidence="7">
    <location>
        <begin position="317"/>
        <end position="331"/>
    </location>
</feature>
<protein>
    <submittedName>
        <fullName evidence="8">Uncharacterized protein</fullName>
    </submittedName>
</protein>
<evidence type="ECO:0000256" key="2">
    <source>
        <dbReference type="ARBA" id="ARBA00007466"/>
    </source>
</evidence>
<accession>A0A1B6E0D5</accession>